<dbReference type="SUPFAM" id="SSF52266">
    <property type="entry name" value="SGNH hydrolase"/>
    <property type="match status" value="1"/>
</dbReference>
<proteinExistence type="predicted"/>
<reference evidence="1" key="1">
    <citation type="submission" date="2020-04" db="EMBL/GenBank/DDBJ databases">
        <authorList>
            <person name="Chiriac C."/>
            <person name="Salcher M."/>
            <person name="Ghai R."/>
            <person name="Kavagutti S V."/>
        </authorList>
    </citation>
    <scope>NUCLEOTIDE SEQUENCE</scope>
</reference>
<dbReference type="EMBL" id="LR796186">
    <property type="protein sequence ID" value="CAB4125479.1"/>
    <property type="molecule type" value="Genomic_DNA"/>
</dbReference>
<gene>
    <name evidence="1" type="ORF">UFOVP58_149</name>
</gene>
<accession>A0A6J5KZZ0</accession>
<sequence length="1459" mass="156902">MTMPNLVTKDGLVRNNQFTGVALGGYLPDGAASTEGIALMLRGVARSYAATLDPQKLEYAKFLMNALNVYFAKNHKVEDATIDSPWYTTWLVNAAGAFAVRGPVEPDHLDGGGYIGNKYLNANVNFTAGIGTLYPAPDIVYQVATNGSEFVWQNVFSEIVAGTGTNVEVEYYVNSDVWVDSATGLSTTNNVKVYGTQKGGSFGQPSTPATNNTVDYKGKIVLKDKSLNGIYLVNYSVKVDGLNGDPTVDPLNSASQPIQYGDPYEGWPMWRHMGENEFAIAGDALHWLVDAFYILKEADPYSVVTPTATIDNPNPTPVPMWQVAYDRSLEVWKNCCNQDSNSTHIFLAGSKGEYNNYPLTYSYSYGRTNLDDPTTSWNYVSSSSSDLNISAEYTAKRTSDGWVQFETKNRNAVIGTGANIRYGLSFENSPMFLNILAGSSLQLALYTDPSSTSTNVLCSLEIIDNDNVSHIAVSLATNGAGKTPITFKNIAMSSFLGFPTTAEDTLAVGVDYGDWSADVIVVPSDQYVIPTYSAVTFPGRHVALVGDSITYMNTSWYNPTGTVGSFDYGTTVDITTAGEYFGNSGGSASALGVKLDVPAGYFAKGVTYTIVSRGTANTDFILLGAANNNVGTTFVANGSGTSVVDVNNAPIMGYASSLGAQFNPHKFGTNGYYNITNLGTTDWNFCAGTTGKTYAVGDTFLCKAIPAYSATAGWAERCGYYEFFGHGVGGWFTYTNQFLGQRLQLEPSREDRMSAETIIHTTETTEYPISRYKNGNNFGIAGSRVLSWELAQQDVLNNSVYETMPMYNARRYIDEYQIVCMLGGTNDIASGTAALTIFKKLRDYAYEFAAAGKWVFLLTVMPRTRDGFGGALYPSAGGSFSDQDIKRDRILELNRMLCQWFDPEGTSFLGVTNGRFDDGVDWTPDTFIIGNSYKIRTVGTTTNWALLGVVGTPVIGSTFTVTAALEIPGDGTASALGPATRSANIWLTDVYGDLLGPANNYDPAGHLSASEAAGDTYLTAARLGNYKAGQDGVVFLYDGLHPAPGGAITMGRKLANTMIAAGVPSTSAVYPTGSNLLANPTMTWSNSSNGSVNGYAGTTAFPQGLGAKVGNGYTYGNVPDYWFFYRSSNAQNLQSFSNFNQYTWTALSSKYPAMLDYMNDSTWADGNVTMNTIMVDPVTMVVSTALNAVSALQITVNMPQGTNRNQAFLLKTFIPKVQLGPWNSYYYNSPTAAAAGTAAYALWFSTSGEGETPGSAISAADKATANAWAASLTVTPPAPGADAYAQYQIYLAAKAELVNTYYVPGDELFATADVKYSGMKNLYTWRMAVEFLSVNSTALGVGETSTAGAPLSTYSNHMLFWPPTNITKISMPPSPDGVLTMRTPAVKAPLQASNEDRYYVQLVFAFAFDPTRSADGGKGTIIIKNPGIYKTTTPVTYPTPTPSDITFDNTIVTIPSVSI</sequence>
<name>A0A6J5KZZ0_9CAUD</name>
<organism evidence="1">
    <name type="scientific">uncultured Caudovirales phage</name>
    <dbReference type="NCBI Taxonomy" id="2100421"/>
    <lineage>
        <taxon>Viruses</taxon>
        <taxon>Duplodnaviria</taxon>
        <taxon>Heunggongvirae</taxon>
        <taxon>Uroviricota</taxon>
        <taxon>Caudoviricetes</taxon>
        <taxon>Peduoviridae</taxon>
        <taxon>Maltschvirus</taxon>
        <taxon>Maltschvirus maltsch</taxon>
    </lineage>
</organism>
<evidence type="ECO:0000313" key="1">
    <source>
        <dbReference type="EMBL" id="CAB4125479.1"/>
    </source>
</evidence>
<protein>
    <submittedName>
        <fullName evidence="1">Uncharacterized protein</fullName>
    </submittedName>
</protein>